<reference evidence="1 2" key="1">
    <citation type="journal article" date="2024" name="Nat. Commun.">
        <title>Phylogenomics reveals the evolutionary origins of lichenization in chlorophyte algae.</title>
        <authorList>
            <person name="Puginier C."/>
            <person name="Libourel C."/>
            <person name="Otte J."/>
            <person name="Skaloud P."/>
            <person name="Haon M."/>
            <person name="Grisel S."/>
            <person name="Petersen M."/>
            <person name="Berrin J.G."/>
            <person name="Delaux P.M."/>
            <person name="Dal Grande F."/>
            <person name="Keller J."/>
        </authorList>
    </citation>
    <scope>NUCLEOTIDE SEQUENCE [LARGE SCALE GENOMIC DNA]</scope>
    <source>
        <strain evidence="1 2">SAG 216-7</strain>
    </source>
</reference>
<gene>
    <name evidence="1" type="ORF">WJX75_009219</name>
</gene>
<organism evidence="1 2">
    <name type="scientific">Coccomyxa subellipsoidea</name>
    <dbReference type="NCBI Taxonomy" id="248742"/>
    <lineage>
        <taxon>Eukaryota</taxon>
        <taxon>Viridiplantae</taxon>
        <taxon>Chlorophyta</taxon>
        <taxon>core chlorophytes</taxon>
        <taxon>Trebouxiophyceae</taxon>
        <taxon>Trebouxiophyceae incertae sedis</taxon>
        <taxon>Coccomyxaceae</taxon>
        <taxon>Coccomyxa</taxon>
    </lineage>
</organism>
<name>A0ABR2YRL9_9CHLO</name>
<evidence type="ECO:0000313" key="1">
    <source>
        <dbReference type="EMBL" id="KAK9909231.1"/>
    </source>
</evidence>
<comment type="caution">
    <text evidence="1">The sequence shown here is derived from an EMBL/GenBank/DDBJ whole genome shotgun (WGS) entry which is preliminary data.</text>
</comment>
<proteinExistence type="predicted"/>
<sequence>MVVLPRRCQPLQPPVEKQLLRSQPSHHLQEKAFRRPVIPLHLPTQAPTWPLQRQHMILTEHKAAINMEQMQTLLGLCTTNNSNTISKGNGISSGLATRVKPNLSISTHRLNKAMCQMDKQLPRLLLTPQQRPHQQRL</sequence>
<protein>
    <submittedName>
        <fullName evidence="1">Uncharacterized protein</fullName>
    </submittedName>
</protein>
<accession>A0ABR2YRL9</accession>
<dbReference type="EMBL" id="JALJOT010000007">
    <property type="protein sequence ID" value="KAK9909231.1"/>
    <property type="molecule type" value="Genomic_DNA"/>
</dbReference>
<evidence type="ECO:0000313" key="2">
    <source>
        <dbReference type="Proteomes" id="UP001491310"/>
    </source>
</evidence>
<keyword evidence="2" id="KW-1185">Reference proteome</keyword>
<dbReference type="Proteomes" id="UP001491310">
    <property type="component" value="Unassembled WGS sequence"/>
</dbReference>